<evidence type="ECO:0000256" key="3">
    <source>
        <dbReference type="SAM" id="SignalP"/>
    </source>
</evidence>
<name>A0A835HZB3_9MAGN</name>
<reference evidence="5 6" key="1">
    <citation type="submission" date="2020-10" db="EMBL/GenBank/DDBJ databases">
        <title>The Coptis chinensis genome and diversification of protoberbering-type alkaloids.</title>
        <authorList>
            <person name="Wang B."/>
            <person name="Shu S."/>
            <person name="Song C."/>
            <person name="Liu Y."/>
        </authorList>
    </citation>
    <scope>NUCLEOTIDE SEQUENCE [LARGE SCALE GENOMIC DNA]</scope>
    <source>
        <strain evidence="5">HL-2020</strain>
        <tissue evidence="5">Leaf</tissue>
    </source>
</reference>
<dbReference type="PANTHER" id="PTHR48014:SF24">
    <property type="entry name" value="PROTEIN KINASE SUPERFAMILY PROTEIN"/>
    <property type="match status" value="1"/>
</dbReference>
<feature type="domain" description="Protein kinase" evidence="4">
    <location>
        <begin position="61"/>
        <end position="323"/>
    </location>
</feature>
<keyword evidence="6" id="KW-1185">Reference proteome</keyword>
<keyword evidence="3" id="KW-0732">Signal</keyword>
<evidence type="ECO:0000256" key="1">
    <source>
        <dbReference type="ARBA" id="ARBA00008874"/>
    </source>
</evidence>
<dbReference type="GO" id="GO:0004672">
    <property type="term" value="F:protein kinase activity"/>
    <property type="evidence" value="ECO:0007669"/>
    <property type="project" value="InterPro"/>
</dbReference>
<dbReference type="Gene3D" id="1.10.510.10">
    <property type="entry name" value="Transferase(Phosphotransferase) domain 1"/>
    <property type="match status" value="1"/>
</dbReference>
<evidence type="ECO:0000256" key="2">
    <source>
        <dbReference type="SAM" id="MobiDB-lite"/>
    </source>
</evidence>
<dbReference type="EMBL" id="JADFTS010000004">
    <property type="protein sequence ID" value="KAF9609710.1"/>
    <property type="molecule type" value="Genomic_DNA"/>
</dbReference>
<dbReference type="Proteomes" id="UP000631114">
    <property type="component" value="Unassembled WGS sequence"/>
</dbReference>
<dbReference type="Pfam" id="PF00069">
    <property type="entry name" value="Pkinase"/>
    <property type="match status" value="1"/>
</dbReference>
<dbReference type="OrthoDB" id="248923at2759"/>
<dbReference type="Gene3D" id="3.30.200.20">
    <property type="entry name" value="Phosphorylase Kinase, domain 1"/>
    <property type="match status" value="1"/>
</dbReference>
<feature type="signal peptide" evidence="3">
    <location>
        <begin position="1"/>
        <end position="16"/>
    </location>
</feature>
<organism evidence="5 6">
    <name type="scientific">Coptis chinensis</name>
    <dbReference type="NCBI Taxonomy" id="261450"/>
    <lineage>
        <taxon>Eukaryota</taxon>
        <taxon>Viridiplantae</taxon>
        <taxon>Streptophyta</taxon>
        <taxon>Embryophyta</taxon>
        <taxon>Tracheophyta</taxon>
        <taxon>Spermatophyta</taxon>
        <taxon>Magnoliopsida</taxon>
        <taxon>Ranunculales</taxon>
        <taxon>Ranunculaceae</taxon>
        <taxon>Coptidoideae</taxon>
        <taxon>Coptis</taxon>
    </lineage>
</organism>
<proteinExistence type="inferred from homology"/>
<dbReference type="FunFam" id="1.10.510.10:FF:000947">
    <property type="entry name" value="serine/threonine-protein kinase OSR1"/>
    <property type="match status" value="1"/>
</dbReference>
<dbReference type="InterPro" id="IPR008271">
    <property type="entry name" value="Ser/Thr_kinase_AS"/>
</dbReference>
<dbReference type="InterPro" id="IPR000719">
    <property type="entry name" value="Prot_kinase_dom"/>
</dbReference>
<evidence type="ECO:0000313" key="5">
    <source>
        <dbReference type="EMBL" id="KAF9609710.1"/>
    </source>
</evidence>
<dbReference type="SUPFAM" id="SSF56112">
    <property type="entry name" value="Protein kinase-like (PK-like)"/>
    <property type="match status" value="1"/>
</dbReference>
<evidence type="ECO:0000259" key="4">
    <source>
        <dbReference type="PROSITE" id="PS50011"/>
    </source>
</evidence>
<dbReference type="InterPro" id="IPR011009">
    <property type="entry name" value="Kinase-like_dom_sf"/>
</dbReference>
<accession>A0A835HZB3</accession>
<gene>
    <name evidence="5" type="ORF">IFM89_018158</name>
</gene>
<feature type="chain" id="PRO_5032289195" description="Protein kinase domain-containing protein" evidence="3">
    <location>
        <begin position="17"/>
        <end position="458"/>
    </location>
</feature>
<dbReference type="GO" id="GO:0005524">
    <property type="term" value="F:ATP binding"/>
    <property type="evidence" value="ECO:0007669"/>
    <property type="project" value="InterPro"/>
</dbReference>
<evidence type="ECO:0000313" key="6">
    <source>
        <dbReference type="Proteomes" id="UP000631114"/>
    </source>
</evidence>
<dbReference type="AlphaFoldDB" id="A0A835HZB3"/>
<comment type="similarity">
    <text evidence="1">Belongs to the protein kinase superfamily. STE Ser/Thr protein kinase family. STE20 subfamily.</text>
</comment>
<protein>
    <recommendedName>
        <fullName evidence="4">Protein kinase domain-containing protein</fullName>
    </recommendedName>
</protein>
<dbReference type="PROSITE" id="PS50011">
    <property type="entry name" value="PROTEIN_KINASE_DOM"/>
    <property type="match status" value="1"/>
</dbReference>
<dbReference type="PANTHER" id="PTHR48014">
    <property type="entry name" value="SERINE/THREONINE-PROTEIN KINASE FRAY2"/>
    <property type="match status" value="1"/>
</dbReference>
<dbReference type="SMART" id="SM00220">
    <property type="entry name" value="S_TKc"/>
    <property type="match status" value="1"/>
</dbReference>
<dbReference type="GO" id="GO:0043539">
    <property type="term" value="F:protein serine/threonine kinase activator activity"/>
    <property type="evidence" value="ECO:0007669"/>
    <property type="project" value="InterPro"/>
</dbReference>
<dbReference type="InterPro" id="IPR047173">
    <property type="entry name" value="STRAD_A/B-like"/>
</dbReference>
<feature type="region of interest" description="Disordered" evidence="2">
    <location>
        <begin position="400"/>
        <end position="424"/>
    </location>
</feature>
<comment type="caution">
    <text evidence="5">The sequence shown here is derived from an EMBL/GenBank/DDBJ whole genome shotgun (WGS) entry which is preliminary data.</text>
</comment>
<dbReference type="PROSITE" id="PS00108">
    <property type="entry name" value="PROTEIN_KINASE_ST"/>
    <property type="match status" value="1"/>
</dbReference>
<sequence>MELSLFIIIVFRVVFDLQEKKKNKKAAAEEEEEIYKAVVHLWRHAPAATRVMEFPVGQEHYELYEEIGKGGAATVYRALCKPLKETVAIKILDFDHEDPNKVAKEVRLMKLVDHVNVLKAQCAFVIGNDLWVVMPFMEAGSFQHILKTAYKDGLQDEAVIRTVLYEALKGLEYLHGQGCIHRDVKAGNILVDSHGAIKLGDLGVSASLFDSGDRRPKRNTITGTPCWMAPEILDMEEGHGYDFKADIWSFGITAIELAHGHAPFSEYPPVKLFLTILTEDPPRLDDIKDQKFSKQFKQMIAKCLVKDPSKRPSATALLRDRFFKNHKSSCVRALVEKIPSTVGKIPKTVKVNVEHMQAPSNIQDVQKEEISHNQYVRGVSNWNFDIEELKAQAALIEDEEESFSAEASSENGDQGDKDINGRNLQQNGRSINVISENADLDKVLGFHTWCSKGVAVSC</sequence>